<keyword evidence="13" id="KW-0067">ATP-binding</keyword>
<feature type="region of interest" description="Disordered" evidence="19">
    <location>
        <begin position="195"/>
        <end position="232"/>
    </location>
</feature>
<dbReference type="EC" id="2.7.11.1" evidence="5"/>
<dbReference type="GO" id="GO:0000422">
    <property type="term" value="P:autophagy of mitochondrion"/>
    <property type="evidence" value="ECO:0007669"/>
    <property type="project" value="TreeGrafter"/>
</dbReference>
<feature type="compositionally biased region" description="Low complexity" evidence="19">
    <location>
        <begin position="339"/>
        <end position="373"/>
    </location>
</feature>
<evidence type="ECO:0000256" key="17">
    <source>
        <dbReference type="ARBA" id="ARBA00047899"/>
    </source>
</evidence>
<comment type="caution">
    <text evidence="21">The sequence shown here is derived from an EMBL/GenBank/DDBJ whole genome shotgun (WGS) entry which is preliminary data.</text>
</comment>
<evidence type="ECO:0000256" key="5">
    <source>
        <dbReference type="ARBA" id="ARBA00012513"/>
    </source>
</evidence>
<keyword evidence="6" id="KW-0723">Serine/threonine-protein kinase</keyword>
<evidence type="ECO:0000256" key="9">
    <source>
        <dbReference type="ARBA" id="ARBA00022741"/>
    </source>
</evidence>
<evidence type="ECO:0000256" key="3">
    <source>
        <dbReference type="ARBA" id="ARBA00004514"/>
    </source>
</evidence>
<reference evidence="21 22" key="1">
    <citation type="submission" date="2024-02" db="EMBL/GenBank/DDBJ databases">
        <title>Chromosome-scale genome assembly of the rough periwinkle Littorina saxatilis.</title>
        <authorList>
            <person name="De Jode A."/>
            <person name="Faria R."/>
            <person name="Formenti G."/>
            <person name="Sims Y."/>
            <person name="Smith T.P."/>
            <person name="Tracey A."/>
            <person name="Wood J.M.D."/>
            <person name="Zagrodzka Z.B."/>
            <person name="Johannesson K."/>
            <person name="Butlin R.K."/>
            <person name="Leder E.H."/>
        </authorList>
    </citation>
    <scope>NUCLEOTIDE SEQUENCE [LARGE SCALE GENOMIC DNA]</scope>
    <source>
        <strain evidence="21">Snail1</strain>
        <tissue evidence="21">Muscle</tissue>
    </source>
</reference>
<feature type="domain" description="Protein kinase" evidence="20">
    <location>
        <begin position="350"/>
        <end position="685"/>
    </location>
</feature>
<evidence type="ECO:0000256" key="4">
    <source>
        <dbReference type="ARBA" id="ARBA00004572"/>
    </source>
</evidence>
<dbReference type="GO" id="GO:0005524">
    <property type="term" value="F:ATP binding"/>
    <property type="evidence" value="ECO:0007669"/>
    <property type="project" value="UniProtKB-KW"/>
</dbReference>
<keyword evidence="12" id="KW-0472">Membrane</keyword>
<proteinExistence type="predicted"/>
<dbReference type="Gene3D" id="1.10.510.10">
    <property type="entry name" value="Transferase(Phosphotransferase) domain 1"/>
    <property type="match status" value="1"/>
</dbReference>
<evidence type="ECO:0000256" key="10">
    <source>
        <dbReference type="ARBA" id="ARBA00022777"/>
    </source>
</evidence>
<evidence type="ECO:0000256" key="16">
    <source>
        <dbReference type="ARBA" id="ARBA00023128"/>
    </source>
</evidence>
<protein>
    <recommendedName>
        <fullName evidence="5">non-specific serine/threonine protein kinase</fullName>
        <ecNumber evidence="5">2.7.11.1</ecNumber>
    </recommendedName>
</protein>
<evidence type="ECO:0000256" key="7">
    <source>
        <dbReference type="ARBA" id="ARBA00022679"/>
    </source>
</evidence>
<dbReference type="GO" id="GO:0090141">
    <property type="term" value="P:positive regulation of mitochondrial fission"/>
    <property type="evidence" value="ECO:0007669"/>
    <property type="project" value="TreeGrafter"/>
</dbReference>
<evidence type="ECO:0000256" key="6">
    <source>
        <dbReference type="ARBA" id="ARBA00022527"/>
    </source>
</evidence>
<evidence type="ECO:0000256" key="13">
    <source>
        <dbReference type="ARBA" id="ARBA00022840"/>
    </source>
</evidence>
<organism evidence="21 22">
    <name type="scientific">Littorina saxatilis</name>
    <dbReference type="NCBI Taxonomy" id="31220"/>
    <lineage>
        <taxon>Eukaryota</taxon>
        <taxon>Metazoa</taxon>
        <taxon>Spiralia</taxon>
        <taxon>Lophotrochozoa</taxon>
        <taxon>Mollusca</taxon>
        <taxon>Gastropoda</taxon>
        <taxon>Caenogastropoda</taxon>
        <taxon>Littorinimorpha</taxon>
        <taxon>Littorinoidea</taxon>
        <taxon>Littorinidae</taxon>
        <taxon>Littorina</taxon>
    </lineage>
</organism>
<feature type="region of interest" description="Disordered" evidence="19">
    <location>
        <begin position="338"/>
        <end position="390"/>
    </location>
</feature>
<comment type="subcellular location">
    <subcellularLocation>
        <location evidence="3">Cytoplasm</location>
        <location evidence="3">Cytosol</location>
    </subcellularLocation>
    <subcellularLocation>
        <location evidence="2">Mitochondrion inner membrane</location>
        <topology evidence="2">Single-pass membrane protein</topology>
    </subcellularLocation>
    <subcellularLocation>
        <location evidence="4">Mitochondrion outer membrane</location>
        <topology evidence="4">Single-pass membrane protein</topology>
    </subcellularLocation>
</comment>
<keyword evidence="12" id="KW-0999">Mitochondrion inner membrane</keyword>
<keyword evidence="10" id="KW-0418">Kinase</keyword>
<dbReference type="InterPro" id="IPR008271">
    <property type="entry name" value="Ser/Thr_kinase_AS"/>
</dbReference>
<comment type="catalytic activity">
    <reaction evidence="18">
        <text>L-seryl-[protein] + ATP = O-phospho-L-seryl-[protein] + ADP + H(+)</text>
        <dbReference type="Rhea" id="RHEA:17989"/>
        <dbReference type="Rhea" id="RHEA-COMP:9863"/>
        <dbReference type="Rhea" id="RHEA-COMP:11604"/>
        <dbReference type="ChEBI" id="CHEBI:15378"/>
        <dbReference type="ChEBI" id="CHEBI:29999"/>
        <dbReference type="ChEBI" id="CHEBI:30616"/>
        <dbReference type="ChEBI" id="CHEBI:83421"/>
        <dbReference type="ChEBI" id="CHEBI:456216"/>
        <dbReference type="EC" id="2.7.11.1"/>
    </reaction>
</comment>
<keyword evidence="16" id="KW-0496">Mitochondrion</keyword>
<evidence type="ECO:0000256" key="11">
    <source>
        <dbReference type="ARBA" id="ARBA00022787"/>
    </source>
</evidence>
<dbReference type="PANTHER" id="PTHR22972:SF7">
    <property type="entry name" value="SERINE_THREONINE-PROTEIN KINASE PINK1, MITOCHONDRIAL"/>
    <property type="match status" value="1"/>
</dbReference>
<sequence length="760" mass="82770">MFKVAGPLWAQATAVGDNVFARLVKTGKKVLRRVLQKEFEPAAGKEIPKPTWSLRAQSVQVSESSNRRLIGGLFPKQIWKTQAAEVRRQAALRLIRDSRKVPVFAFVGLSLGIGAADDQTKTGGNEIDDVLCTGIRGLFQRYGVKEGTIVEAGQQFSLETLQLGQLIGKGCNAAVYEARPVGAFLAQEDACSPLPEDRVVQEESFENQAEIPDTQREEEGSSVDATEGNPPVIFHTDDHIIPESEDDDDDFIIINEDEVNAIDPVTENGVKDNLDGWVLYRVSSQPTATATAAAEDASDSDSDIFILAGDGEGLESVPDIEDVELGWSVVNTRTPEVLTSGEVSSESTRSSSRSTMSSAVSSETSLASDSTDTCSSTMEDPEPAPNISGSSEYPLAVKMMFNYSVESQADRILTAMAKETVPAQSSLAESVIEAASLQAGMKRLPPHPNIVAMHGVFVDQTPELPGGTDDYPSALPPRLNREGGFGRNATMFLVMKKYSMTLREYMNAYSVSTHTRCLLFAQLLEGVAHLGNHGIAHRDLKSDNVLVDLSCGADHPYLAISDFGCCLADVNYGLKLPYLVREMDRGGNGALMAPEIKCTEPGKNSVLDYTKADLWAAGALGYEIFGDGNPFYRQFDARSYREEDLPKLPENVPGAVARLIELMLKRNPSERPTPAAAASAIQIFLWAPEKLQPFAKQHPIGYNPLWRCKELCYWLEQLTVETVCQRVFGGGASQLDLLIKTAFLSRVSRQDVFAVVALDK</sequence>
<dbReference type="InterPro" id="IPR051511">
    <property type="entry name" value="MitoQC_Scaffold_Kinases"/>
</dbReference>
<evidence type="ECO:0000259" key="20">
    <source>
        <dbReference type="PROSITE" id="PS50011"/>
    </source>
</evidence>
<dbReference type="InterPro" id="IPR011009">
    <property type="entry name" value="Kinase-like_dom_sf"/>
</dbReference>
<keyword evidence="9" id="KW-0547">Nucleotide-binding</keyword>
<dbReference type="PANTHER" id="PTHR22972">
    <property type="entry name" value="SERINE/THREONINE PROTEIN KINASE"/>
    <property type="match status" value="1"/>
</dbReference>
<evidence type="ECO:0000256" key="15">
    <source>
        <dbReference type="ARBA" id="ARBA00022946"/>
    </source>
</evidence>
<name>A0AAN9AVE6_9CAEN</name>
<accession>A0AAN9AVE6</accession>
<gene>
    <name evidence="21" type="ORF">V1264_007471</name>
</gene>
<dbReference type="PROSITE" id="PS00108">
    <property type="entry name" value="PROTEIN_KINASE_ST"/>
    <property type="match status" value="1"/>
</dbReference>
<evidence type="ECO:0000256" key="18">
    <source>
        <dbReference type="ARBA" id="ARBA00048679"/>
    </source>
</evidence>
<keyword evidence="11" id="KW-1000">Mitochondrion outer membrane</keyword>
<dbReference type="GO" id="GO:0005829">
    <property type="term" value="C:cytosol"/>
    <property type="evidence" value="ECO:0007669"/>
    <property type="project" value="UniProtKB-SubCell"/>
</dbReference>
<dbReference type="PROSITE" id="PS50011">
    <property type="entry name" value="PROTEIN_KINASE_DOM"/>
    <property type="match status" value="1"/>
</dbReference>
<evidence type="ECO:0000256" key="1">
    <source>
        <dbReference type="ARBA" id="ARBA00001946"/>
    </source>
</evidence>
<dbReference type="GO" id="GO:0005741">
    <property type="term" value="C:mitochondrial outer membrane"/>
    <property type="evidence" value="ECO:0007669"/>
    <property type="project" value="UniProtKB-SubCell"/>
</dbReference>
<dbReference type="Pfam" id="PF00069">
    <property type="entry name" value="Pkinase"/>
    <property type="match status" value="1"/>
</dbReference>
<dbReference type="EMBL" id="JBAMIC010000019">
    <property type="protein sequence ID" value="KAK7093777.1"/>
    <property type="molecule type" value="Genomic_DNA"/>
</dbReference>
<keyword evidence="22" id="KW-1185">Reference proteome</keyword>
<dbReference type="GO" id="GO:0004674">
    <property type="term" value="F:protein serine/threonine kinase activity"/>
    <property type="evidence" value="ECO:0007669"/>
    <property type="project" value="UniProtKB-KW"/>
</dbReference>
<evidence type="ECO:0000313" key="22">
    <source>
        <dbReference type="Proteomes" id="UP001374579"/>
    </source>
</evidence>
<evidence type="ECO:0000256" key="19">
    <source>
        <dbReference type="SAM" id="MobiDB-lite"/>
    </source>
</evidence>
<evidence type="ECO:0000256" key="14">
    <source>
        <dbReference type="ARBA" id="ARBA00022842"/>
    </source>
</evidence>
<dbReference type="InterPro" id="IPR000719">
    <property type="entry name" value="Prot_kinase_dom"/>
</dbReference>
<dbReference type="GO" id="GO:0005743">
    <property type="term" value="C:mitochondrial inner membrane"/>
    <property type="evidence" value="ECO:0007669"/>
    <property type="project" value="UniProtKB-SubCell"/>
</dbReference>
<evidence type="ECO:0000256" key="2">
    <source>
        <dbReference type="ARBA" id="ARBA00004434"/>
    </source>
</evidence>
<keyword evidence="8" id="KW-0479">Metal-binding</keyword>
<evidence type="ECO:0000313" key="21">
    <source>
        <dbReference type="EMBL" id="KAK7093777.1"/>
    </source>
</evidence>
<comment type="catalytic activity">
    <reaction evidence="17">
        <text>L-threonyl-[protein] + ATP = O-phospho-L-threonyl-[protein] + ADP + H(+)</text>
        <dbReference type="Rhea" id="RHEA:46608"/>
        <dbReference type="Rhea" id="RHEA-COMP:11060"/>
        <dbReference type="Rhea" id="RHEA-COMP:11605"/>
        <dbReference type="ChEBI" id="CHEBI:15378"/>
        <dbReference type="ChEBI" id="CHEBI:30013"/>
        <dbReference type="ChEBI" id="CHEBI:30616"/>
        <dbReference type="ChEBI" id="CHEBI:61977"/>
        <dbReference type="ChEBI" id="CHEBI:456216"/>
        <dbReference type="EC" id="2.7.11.1"/>
    </reaction>
</comment>
<dbReference type="Proteomes" id="UP001374579">
    <property type="component" value="Unassembled WGS sequence"/>
</dbReference>
<evidence type="ECO:0000256" key="8">
    <source>
        <dbReference type="ARBA" id="ARBA00022723"/>
    </source>
</evidence>
<dbReference type="SMART" id="SM00220">
    <property type="entry name" value="S_TKc"/>
    <property type="match status" value="1"/>
</dbReference>
<keyword evidence="7" id="KW-0808">Transferase</keyword>
<dbReference type="GO" id="GO:0046872">
    <property type="term" value="F:metal ion binding"/>
    <property type="evidence" value="ECO:0007669"/>
    <property type="project" value="UniProtKB-KW"/>
</dbReference>
<dbReference type="GO" id="GO:0042981">
    <property type="term" value="P:regulation of apoptotic process"/>
    <property type="evidence" value="ECO:0007669"/>
    <property type="project" value="TreeGrafter"/>
</dbReference>
<dbReference type="SUPFAM" id="SSF56112">
    <property type="entry name" value="Protein kinase-like (PK-like)"/>
    <property type="match status" value="1"/>
</dbReference>
<keyword evidence="15" id="KW-0809">Transit peptide</keyword>
<keyword evidence="14" id="KW-0460">Magnesium</keyword>
<dbReference type="AlphaFoldDB" id="A0AAN9AVE6"/>
<evidence type="ECO:0000256" key="12">
    <source>
        <dbReference type="ARBA" id="ARBA00022792"/>
    </source>
</evidence>
<comment type="cofactor">
    <cofactor evidence="1">
        <name>Mg(2+)</name>
        <dbReference type="ChEBI" id="CHEBI:18420"/>
    </cofactor>
</comment>